<dbReference type="GO" id="GO:0005886">
    <property type="term" value="C:plasma membrane"/>
    <property type="evidence" value="ECO:0007669"/>
    <property type="project" value="UniProtKB-SubCell"/>
</dbReference>
<dbReference type="RefSeq" id="WP_154527886.1">
    <property type="nucleotide sequence ID" value="NZ_VUNH01000001.1"/>
</dbReference>
<evidence type="ECO:0000256" key="4">
    <source>
        <dbReference type="ARBA" id="ARBA00022989"/>
    </source>
</evidence>
<comment type="subcellular location">
    <subcellularLocation>
        <location evidence="1">Cell membrane</location>
        <topology evidence="1">Multi-pass membrane protein</topology>
    </subcellularLocation>
</comment>
<keyword evidence="5 6" id="KW-0472">Membrane</keyword>
<dbReference type="NCBIfam" id="TIGR00374">
    <property type="entry name" value="flippase-like domain"/>
    <property type="match status" value="1"/>
</dbReference>
<evidence type="ECO:0000313" key="8">
    <source>
        <dbReference type="Proteomes" id="UP000473699"/>
    </source>
</evidence>
<protein>
    <submittedName>
        <fullName evidence="7">Flippase-like domain-containing protein</fullName>
    </submittedName>
</protein>
<proteinExistence type="predicted"/>
<feature type="transmembrane region" description="Helical" evidence="6">
    <location>
        <begin position="153"/>
        <end position="173"/>
    </location>
</feature>
<keyword evidence="3 6" id="KW-0812">Transmembrane</keyword>
<dbReference type="EMBL" id="VUNH01000001">
    <property type="protein sequence ID" value="MST54769.1"/>
    <property type="molecule type" value="Genomic_DNA"/>
</dbReference>
<sequence>MSLRKGLAIFLFLTLGVGALIICVSVDKHALHAFMHMRKINILYVLMMVFLAWSCDASRFCLTARAMGYRIRFVRGLVLTWLHYFGCALTPMQVGGGPFQVYVLYKSGVPVGSGIAITLIRTLFSTFLLSIAAPVAFLTVPQLAAGGVLVKGVFFYVGILSVVMWVVFILSILKADMIKRFCCAMFLWLKKFKWFSRLRVLRAYRVTCSEIDSYSENVKRMVGPGLPYFIGAFLLSVCHLVALFSVLPLLMHAVRLPVHYLHAVLAQAMFMFILYFIPTPGASGVAEGGGAAIFGLLMPENMAGIMAVICRFFTEYLAIFMGCIVAIRMIGWGTAEKIISGSRDELIEEERNNGE</sequence>
<keyword evidence="8" id="KW-1185">Reference proteome</keyword>
<evidence type="ECO:0000256" key="6">
    <source>
        <dbReference type="SAM" id="Phobius"/>
    </source>
</evidence>
<dbReference type="PANTHER" id="PTHR37693:SF1">
    <property type="entry name" value="INTEGRAL MEMBRANE PROTEIN"/>
    <property type="match status" value="1"/>
</dbReference>
<evidence type="ECO:0000256" key="2">
    <source>
        <dbReference type="ARBA" id="ARBA00022475"/>
    </source>
</evidence>
<evidence type="ECO:0000313" key="7">
    <source>
        <dbReference type="EMBL" id="MST54769.1"/>
    </source>
</evidence>
<name>A0A6L5Y8Y7_9BACT</name>
<accession>A0A6L5Y8Y7</accession>
<dbReference type="AlphaFoldDB" id="A0A6L5Y8Y7"/>
<keyword evidence="4 6" id="KW-1133">Transmembrane helix</keyword>
<feature type="transmembrane region" description="Helical" evidence="6">
    <location>
        <begin position="316"/>
        <end position="335"/>
    </location>
</feature>
<reference evidence="7 8" key="1">
    <citation type="submission" date="2019-08" db="EMBL/GenBank/DDBJ databases">
        <title>In-depth cultivation of the pig gut microbiome towards novel bacterial diversity and tailored functional studies.</title>
        <authorList>
            <person name="Wylensek D."/>
            <person name="Hitch T.C.A."/>
            <person name="Clavel T."/>
        </authorList>
    </citation>
    <scope>NUCLEOTIDE SEQUENCE [LARGE SCALE GENOMIC DNA]</scope>
    <source>
        <strain evidence="7 8">SM-530-WT-4B</strain>
    </source>
</reference>
<evidence type="ECO:0000256" key="3">
    <source>
        <dbReference type="ARBA" id="ARBA00022692"/>
    </source>
</evidence>
<feature type="transmembrane region" description="Helical" evidence="6">
    <location>
        <begin position="74"/>
        <end position="94"/>
    </location>
</feature>
<keyword evidence="2" id="KW-1003">Cell membrane</keyword>
<feature type="transmembrane region" description="Helical" evidence="6">
    <location>
        <begin position="114"/>
        <end position="141"/>
    </location>
</feature>
<dbReference type="PANTHER" id="PTHR37693">
    <property type="entry name" value="PHOSPHATIDYLGLYCEROL LYSYLTRANSFERASE"/>
    <property type="match status" value="1"/>
</dbReference>
<dbReference type="Proteomes" id="UP000473699">
    <property type="component" value="Unassembled WGS sequence"/>
</dbReference>
<dbReference type="Pfam" id="PF03706">
    <property type="entry name" value="LPG_synthase_TM"/>
    <property type="match status" value="1"/>
</dbReference>
<dbReference type="InterPro" id="IPR022791">
    <property type="entry name" value="L-PG_synthase/AglD"/>
</dbReference>
<feature type="transmembrane region" description="Helical" evidence="6">
    <location>
        <begin position="43"/>
        <end position="62"/>
    </location>
</feature>
<evidence type="ECO:0000256" key="5">
    <source>
        <dbReference type="ARBA" id="ARBA00023136"/>
    </source>
</evidence>
<feature type="transmembrane region" description="Helical" evidence="6">
    <location>
        <begin position="258"/>
        <end position="277"/>
    </location>
</feature>
<organism evidence="7 8">
    <name type="scientific">Pyramidobacter porci</name>
    <dbReference type="NCBI Taxonomy" id="2605789"/>
    <lineage>
        <taxon>Bacteria</taxon>
        <taxon>Thermotogati</taxon>
        <taxon>Synergistota</taxon>
        <taxon>Synergistia</taxon>
        <taxon>Synergistales</taxon>
        <taxon>Dethiosulfovibrionaceae</taxon>
        <taxon>Pyramidobacter</taxon>
    </lineage>
</organism>
<comment type="caution">
    <text evidence="7">The sequence shown here is derived from an EMBL/GenBank/DDBJ whole genome shotgun (WGS) entry which is preliminary data.</text>
</comment>
<gene>
    <name evidence="7" type="ORF">FYJ74_01710</name>
</gene>
<evidence type="ECO:0000256" key="1">
    <source>
        <dbReference type="ARBA" id="ARBA00004651"/>
    </source>
</evidence>
<feature type="transmembrane region" description="Helical" evidence="6">
    <location>
        <begin position="228"/>
        <end position="251"/>
    </location>
</feature>